<proteinExistence type="predicted"/>
<dbReference type="AlphaFoldDB" id="A0A919NC06"/>
<accession>A0A919NC06</accession>
<evidence type="ECO:0000313" key="2">
    <source>
        <dbReference type="Proteomes" id="UP000629619"/>
    </source>
</evidence>
<evidence type="ECO:0000313" key="1">
    <source>
        <dbReference type="EMBL" id="GIF08148.1"/>
    </source>
</evidence>
<reference evidence="1" key="1">
    <citation type="submission" date="2021-01" db="EMBL/GenBank/DDBJ databases">
        <title>Whole genome shotgun sequence of Actinoplanes siamensis NBRC 109076.</title>
        <authorList>
            <person name="Komaki H."/>
            <person name="Tamura T."/>
        </authorList>
    </citation>
    <scope>NUCLEOTIDE SEQUENCE</scope>
    <source>
        <strain evidence="1">NBRC 109076</strain>
    </source>
</reference>
<comment type="caution">
    <text evidence="1">The sequence shown here is derived from an EMBL/GenBank/DDBJ whole genome shotgun (WGS) entry which is preliminary data.</text>
</comment>
<gene>
    <name evidence="1" type="ORF">Asi03nite_56860</name>
</gene>
<dbReference type="EMBL" id="BOMW01000059">
    <property type="protein sequence ID" value="GIF08148.1"/>
    <property type="molecule type" value="Genomic_DNA"/>
</dbReference>
<organism evidence="1 2">
    <name type="scientific">Actinoplanes siamensis</name>
    <dbReference type="NCBI Taxonomy" id="1223317"/>
    <lineage>
        <taxon>Bacteria</taxon>
        <taxon>Bacillati</taxon>
        <taxon>Actinomycetota</taxon>
        <taxon>Actinomycetes</taxon>
        <taxon>Micromonosporales</taxon>
        <taxon>Micromonosporaceae</taxon>
        <taxon>Actinoplanes</taxon>
    </lineage>
</organism>
<dbReference type="Proteomes" id="UP000629619">
    <property type="component" value="Unassembled WGS sequence"/>
</dbReference>
<name>A0A919NC06_9ACTN</name>
<keyword evidence="2" id="KW-1185">Reference proteome</keyword>
<protein>
    <submittedName>
        <fullName evidence="1">Uncharacterized protein</fullName>
    </submittedName>
</protein>
<dbReference type="RefSeq" id="WP_203683522.1">
    <property type="nucleotide sequence ID" value="NZ_BOMW01000059.1"/>
</dbReference>
<sequence>MRFDAPRWPGWRDPRAELRRGLAEGRLPVIGLLDTDGEFSGWETSGDVLTSVTVRYGDARSWLSVQTARWGGAVRLSPEPRDVLKDHLRVAGVRFADVGWSDFEAAVTIDGRELTAEVARGGADWRVARVALDGWEVCVVSYRRECEPRLGTLPDAAVGRMLDAPLADPRRWPQAEPAVEPAEEYTGEPHRGLAEVVLRTALRQVEWLEEGGPAPRLPKSWPRLWRSAIRRQADLAGESEQAAEASLHSMLSHLTSLQSDAGWFREDEGLRDRAINETLLYGTGLALDVPSRAAQEAWREREGTRQAPPRSGAPVRDWLAAWNAWAGRA</sequence>